<organism evidence="8 9">
    <name type="scientific">Neofusicoccum ribis</name>
    <dbReference type="NCBI Taxonomy" id="45134"/>
    <lineage>
        <taxon>Eukaryota</taxon>
        <taxon>Fungi</taxon>
        <taxon>Dikarya</taxon>
        <taxon>Ascomycota</taxon>
        <taxon>Pezizomycotina</taxon>
        <taxon>Dothideomycetes</taxon>
        <taxon>Dothideomycetes incertae sedis</taxon>
        <taxon>Botryosphaeriales</taxon>
        <taxon>Botryosphaeriaceae</taxon>
        <taxon>Neofusicoccum</taxon>
    </lineage>
</organism>
<evidence type="ECO:0000313" key="9">
    <source>
        <dbReference type="Proteomes" id="UP001521116"/>
    </source>
</evidence>
<evidence type="ECO:0000259" key="7">
    <source>
        <dbReference type="Pfam" id="PF01794"/>
    </source>
</evidence>
<evidence type="ECO:0000256" key="3">
    <source>
        <dbReference type="ARBA" id="ARBA00022989"/>
    </source>
</evidence>
<proteinExistence type="predicted"/>
<keyword evidence="3 6" id="KW-1133">Transmembrane helix</keyword>
<feature type="transmembrane region" description="Helical" evidence="6">
    <location>
        <begin position="31"/>
        <end position="48"/>
    </location>
</feature>
<evidence type="ECO:0000313" key="8">
    <source>
        <dbReference type="EMBL" id="KAL1629787.1"/>
    </source>
</evidence>
<dbReference type="EMBL" id="JAJVDC020000051">
    <property type="protein sequence ID" value="KAL1629787.1"/>
    <property type="molecule type" value="Genomic_DNA"/>
</dbReference>
<keyword evidence="2 6" id="KW-0812">Transmembrane</keyword>
<keyword evidence="5 6" id="KW-0472">Membrane</keyword>
<feature type="domain" description="Ferric oxidoreductase" evidence="7">
    <location>
        <begin position="15"/>
        <end position="68"/>
    </location>
</feature>
<name>A0ABR3SU53_9PEZI</name>
<evidence type="ECO:0000256" key="2">
    <source>
        <dbReference type="ARBA" id="ARBA00022692"/>
    </source>
</evidence>
<evidence type="ECO:0000256" key="4">
    <source>
        <dbReference type="ARBA" id="ARBA00023065"/>
    </source>
</evidence>
<dbReference type="Pfam" id="PF01794">
    <property type="entry name" value="Ferric_reduct"/>
    <property type="match status" value="1"/>
</dbReference>
<keyword evidence="9" id="KW-1185">Reference proteome</keyword>
<gene>
    <name evidence="8" type="ORF">SLS56_005183</name>
</gene>
<reference evidence="8 9" key="1">
    <citation type="submission" date="2024-02" db="EMBL/GenBank/DDBJ databases">
        <title>De novo assembly and annotation of 12 fungi associated with fruit tree decline syndrome in Ontario, Canada.</title>
        <authorList>
            <person name="Sulman M."/>
            <person name="Ellouze W."/>
            <person name="Ilyukhin E."/>
        </authorList>
    </citation>
    <scope>NUCLEOTIDE SEQUENCE [LARGE SCALE GENOMIC DNA]</scope>
    <source>
        <strain evidence="8 9">M1-105</strain>
    </source>
</reference>
<accession>A0ABR3SU53</accession>
<keyword evidence="4" id="KW-0813">Transport</keyword>
<dbReference type="Proteomes" id="UP001521116">
    <property type="component" value="Unassembled WGS sequence"/>
</dbReference>
<comment type="subcellular location">
    <subcellularLocation>
        <location evidence="1">Membrane</location>
        <topology evidence="1">Multi-pass membrane protein</topology>
    </subcellularLocation>
</comment>
<evidence type="ECO:0000256" key="1">
    <source>
        <dbReference type="ARBA" id="ARBA00004141"/>
    </source>
</evidence>
<dbReference type="InterPro" id="IPR013130">
    <property type="entry name" value="Fe3_Rdtase_TM_dom"/>
</dbReference>
<feature type="transmembrane region" description="Helical" evidence="6">
    <location>
        <begin position="55"/>
        <end position="75"/>
    </location>
</feature>
<keyword evidence="4" id="KW-0406">Ion transport</keyword>
<comment type="caution">
    <text evidence="8">The sequence shown here is derived from an EMBL/GenBank/DDBJ whole genome shotgun (WGS) entry which is preliminary data.</text>
</comment>
<evidence type="ECO:0000256" key="5">
    <source>
        <dbReference type="ARBA" id="ARBA00023136"/>
    </source>
</evidence>
<protein>
    <recommendedName>
        <fullName evidence="7">Ferric oxidoreductase domain-containing protein</fullName>
    </recommendedName>
</protein>
<evidence type="ECO:0000256" key="6">
    <source>
        <dbReference type="SAM" id="Phobius"/>
    </source>
</evidence>
<sequence>MIPHIYAPIKDGGFNYLAQLYIDHKRELSGTILYFLFIWILILSVPWIRSRFYEFFAYMHIFLGFAFTGVLWWHIEGEYMAVSIIVLD</sequence>